<keyword evidence="3" id="KW-1185">Reference proteome</keyword>
<accession>A0A4Q9GU42</accession>
<name>A0A4Q9GU42_9MICO</name>
<organism evidence="2 3">
    <name type="scientific">Glaciihabitans arcticus</name>
    <dbReference type="NCBI Taxonomy" id="2668039"/>
    <lineage>
        <taxon>Bacteria</taxon>
        <taxon>Bacillati</taxon>
        <taxon>Actinomycetota</taxon>
        <taxon>Actinomycetes</taxon>
        <taxon>Micrococcales</taxon>
        <taxon>Microbacteriaceae</taxon>
        <taxon>Glaciihabitans</taxon>
    </lineage>
</organism>
<gene>
    <name evidence="2" type="ORF">EYE40_08525</name>
</gene>
<comment type="caution">
    <text evidence="2">The sequence shown here is derived from an EMBL/GenBank/DDBJ whole genome shotgun (WGS) entry which is preliminary data.</text>
</comment>
<keyword evidence="1" id="KW-0812">Transmembrane</keyword>
<protein>
    <recommendedName>
        <fullName evidence="4">Signal peptidase I</fullName>
    </recommendedName>
</protein>
<evidence type="ECO:0008006" key="4">
    <source>
        <dbReference type="Google" id="ProtNLM"/>
    </source>
</evidence>
<sequence length="110" mass="11850">MPGLIFAVLVIIALWRVFSKAGKPGWYAIIPILNVYTLVKIAGKPGWWTILFFIPIANLIASLLVSIDLAKAFGKSTAFGIVALWLFSIVGYFILGFGSAKYQGADSAAV</sequence>
<evidence type="ECO:0000313" key="3">
    <source>
        <dbReference type="Proteomes" id="UP000294194"/>
    </source>
</evidence>
<dbReference type="AlphaFoldDB" id="A0A4Q9GU42"/>
<dbReference type="EMBL" id="SISG01000001">
    <property type="protein sequence ID" value="TBN58592.1"/>
    <property type="molecule type" value="Genomic_DNA"/>
</dbReference>
<proteinExistence type="predicted"/>
<evidence type="ECO:0000256" key="1">
    <source>
        <dbReference type="SAM" id="Phobius"/>
    </source>
</evidence>
<feature type="transmembrane region" description="Helical" evidence="1">
    <location>
        <begin position="46"/>
        <end position="65"/>
    </location>
</feature>
<keyword evidence="1" id="KW-0472">Membrane</keyword>
<reference evidence="3" key="1">
    <citation type="submission" date="2019-02" db="EMBL/GenBank/DDBJ databases">
        <title>Glaciihabitans arcticus sp. nov., a psychrotolerant bacterium isolated from polar soil.</title>
        <authorList>
            <person name="Dahal R.H."/>
        </authorList>
    </citation>
    <scope>NUCLEOTIDE SEQUENCE [LARGE SCALE GENOMIC DNA]</scope>
    <source>
        <strain evidence="3">RP-3-7</strain>
    </source>
</reference>
<dbReference type="Pfam" id="PF18936">
    <property type="entry name" value="DUF5684"/>
    <property type="match status" value="1"/>
</dbReference>
<keyword evidence="1" id="KW-1133">Transmembrane helix</keyword>
<feature type="transmembrane region" description="Helical" evidence="1">
    <location>
        <begin position="77"/>
        <end position="95"/>
    </location>
</feature>
<dbReference type="Proteomes" id="UP000294194">
    <property type="component" value="Unassembled WGS sequence"/>
</dbReference>
<dbReference type="InterPro" id="IPR043739">
    <property type="entry name" value="DUF5684"/>
</dbReference>
<evidence type="ECO:0000313" key="2">
    <source>
        <dbReference type="EMBL" id="TBN58592.1"/>
    </source>
</evidence>